<comment type="caution">
    <text evidence="4">The sequence shown here is derived from an EMBL/GenBank/DDBJ whole genome shotgun (WGS) entry which is preliminary data.</text>
</comment>
<dbReference type="Pfam" id="PF16334">
    <property type="entry name" value="DUF4964"/>
    <property type="match status" value="1"/>
</dbReference>
<dbReference type="InterPro" id="IPR008928">
    <property type="entry name" value="6-hairpin_glycosidase_sf"/>
</dbReference>
<dbReference type="Proteomes" id="UP000240912">
    <property type="component" value="Unassembled WGS sequence"/>
</dbReference>
<dbReference type="InterPro" id="IPR012341">
    <property type="entry name" value="6hp_glycosidase-like_sf"/>
</dbReference>
<keyword evidence="5" id="KW-1185">Reference proteome</keyword>
<dbReference type="InterPro" id="IPR008979">
    <property type="entry name" value="Galactose-bd-like_sf"/>
</dbReference>
<proteinExistence type="predicted"/>
<dbReference type="Pfam" id="PF16335">
    <property type="entry name" value="GtaA_6_Hairpin"/>
    <property type="match status" value="1"/>
</dbReference>
<dbReference type="AlphaFoldDB" id="A0A2T3HK67"/>
<feature type="domain" description="DUF4964" evidence="1">
    <location>
        <begin position="38"/>
        <end position="103"/>
    </location>
</feature>
<dbReference type="PANTHER" id="PTHR31987:SF1">
    <property type="entry name" value="GLUTAMINASE A"/>
    <property type="match status" value="1"/>
</dbReference>
<dbReference type="GO" id="GO:0005975">
    <property type="term" value="P:carbohydrate metabolic process"/>
    <property type="evidence" value="ECO:0007669"/>
    <property type="project" value="InterPro"/>
</dbReference>
<dbReference type="InterPro" id="IPR032514">
    <property type="entry name" value="GtaA_central"/>
</dbReference>
<dbReference type="OrthoDB" id="175993at2"/>
<feature type="domain" description="Glutaminase A central" evidence="2">
    <location>
        <begin position="489"/>
        <end position="825"/>
    </location>
</feature>
<dbReference type="RefSeq" id="WP_107215116.1">
    <property type="nucleotide sequence ID" value="NZ_KZ686269.1"/>
</dbReference>
<dbReference type="InterPro" id="IPR033433">
    <property type="entry name" value="GtaA_N"/>
</dbReference>
<gene>
    <name evidence="4" type="ORF">C7T94_09480</name>
</gene>
<evidence type="ECO:0000313" key="4">
    <source>
        <dbReference type="EMBL" id="PST82858.1"/>
    </source>
</evidence>
<sequence length="833" mass="92885">MSTPLTPLPGPSNLSNLYRNTLQLVCLLLLYGLSTAAQVTKAPAYPLITHNPYLSIWSNSDTLSAVPTKHWTGTPHSLIGLLQVDGANYRFLGKEPERFRTILPASDEVSYTVSYTETEPRNNWTDNDFDAAGWKTGKSPIGDNTGTDKTIWKTRDIWIRRTFHIEDLNTIKDPLLKISHDDDAEFWLNGRKIYSKKGVTNDYGLIAFDPGKLKTGENVLAIHVVNTGGGARADAGIAEREPANTAFDRVAKQTSVQVSATQTRYTFTAGGVALDLTFTSPLLLDNLAQLSRPISYVSYAVRAVDGKVHNVKVLTSVSTDITVNKALQPVQATSVRTAAFSALKAGSQEQKVLGKKGDDMRIDWGYLYIAAPNGAGTQQYVSTEKKALSSFANKNFKTQASAGTKLALNTVFSFGKTGSKPVARFLAIGYDEVQSIQYFGKNLRPWWNRKGDKTMQSELAAAIRDYAKVKTACNNFDMKLYADARKSGGTPYADLCALAYRQSIAAHQLVESPRGELLWFSKENFSGGFINTVDVTYPSAPLFLIYNPKLMEGMLNGIFYYSESGKYDKDYAAHDLGTYPFANGQTYGEDMPVEESGNMIILTAAIAKMEGNAAYAKKHWNILTRWAKYLTREGFDPKNQLCTDDFAGHLARNANLSVKAIMGIACYAQLAEQLGYTDVARTYRRTALDMAAKWQEMAKDGDHYSLTFSDKRTWSQKYNLVWDKVLNLGIFPQEVFDTETAYYLKKQREYGLPLDSRKTYTKSDWILWTATFAPAPEQFEALVKPVHSYMRETTSRVPLSDWHETTNGKQVGFQARSVVGGYFMKMLFDKSRK</sequence>
<dbReference type="InterPro" id="IPR032515">
    <property type="entry name" value="DUF4964"/>
</dbReference>
<dbReference type="SUPFAM" id="SSF49785">
    <property type="entry name" value="Galactose-binding domain-like"/>
    <property type="match status" value="1"/>
</dbReference>
<evidence type="ECO:0000313" key="5">
    <source>
        <dbReference type="Proteomes" id="UP000240912"/>
    </source>
</evidence>
<feature type="domain" description="Glutaminase A N-terminal" evidence="3">
    <location>
        <begin position="261"/>
        <end position="483"/>
    </location>
</feature>
<dbReference type="Gene3D" id="1.50.10.10">
    <property type="match status" value="1"/>
</dbReference>
<dbReference type="EMBL" id="PYLS01000005">
    <property type="protein sequence ID" value="PST82858.1"/>
    <property type="molecule type" value="Genomic_DNA"/>
</dbReference>
<evidence type="ECO:0000259" key="1">
    <source>
        <dbReference type="Pfam" id="PF16334"/>
    </source>
</evidence>
<dbReference type="SUPFAM" id="SSF48208">
    <property type="entry name" value="Six-hairpin glycosidases"/>
    <property type="match status" value="1"/>
</dbReference>
<name>A0A2T3HK67_9SPHI</name>
<dbReference type="PANTHER" id="PTHR31987">
    <property type="entry name" value="GLUTAMINASE A-RELATED"/>
    <property type="match status" value="1"/>
</dbReference>
<protein>
    <submittedName>
        <fullName evidence="4">Glutaminase</fullName>
    </submittedName>
</protein>
<evidence type="ECO:0000259" key="3">
    <source>
        <dbReference type="Pfam" id="PF17168"/>
    </source>
</evidence>
<dbReference type="Gene3D" id="2.60.120.260">
    <property type="entry name" value="Galactose-binding domain-like"/>
    <property type="match status" value="1"/>
</dbReference>
<reference evidence="4 5" key="1">
    <citation type="submission" date="2018-03" db="EMBL/GenBank/DDBJ databases">
        <authorList>
            <person name="Keele B.F."/>
        </authorList>
    </citation>
    <scope>NUCLEOTIDE SEQUENCE [LARGE SCALE GENOMIC DNA]</scope>
    <source>
        <strain evidence="4 5">YL28-9</strain>
    </source>
</reference>
<organism evidence="4 5">
    <name type="scientific">Pedobacter yulinensis</name>
    <dbReference type="NCBI Taxonomy" id="2126353"/>
    <lineage>
        <taxon>Bacteria</taxon>
        <taxon>Pseudomonadati</taxon>
        <taxon>Bacteroidota</taxon>
        <taxon>Sphingobacteriia</taxon>
        <taxon>Sphingobacteriales</taxon>
        <taxon>Sphingobacteriaceae</taxon>
        <taxon>Pedobacter</taxon>
    </lineage>
</organism>
<dbReference type="Pfam" id="PF17168">
    <property type="entry name" value="DUF5127"/>
    <property type="match status" value="1"/>
</dbReference>
<dbReference type="InterPro" id="IPR052743">
    <property type="entry name" value="Glutaminase_GtaA"/>
</dbReference>
<evidence type="ECO:0000259" key="2">
    <source>
        <dbReference type="Pfam" id="PF16335"/>
    </source>
</evidence>
<accession>A0A2T3HK67</accession>